<dbReference type="Gene3D" id="1.10.260.40">
    <property type="entry name" value="lambda repressor-like DNA-binding domains"/>
    <property type="match status" value="1"/>
</dbReference>
<dbReference type="RefSeq" id="WP_072744824.1">
    <property type="nucleotide sequence ID" value="NZ_FQXR01000011.1"/>
</dbReference>
<sequence>MGFSYNKLWKLLIDNDMNKTDLKKAISTTPSTMSRLSKNEHVSMDILGRICEYFNCDIGDIVEYVFERKDKK</sequence>
<evidence type="ECO:0000313" key="3">
    <source>
        <dbReference type="Proteomes" id="UP000184389"/>
    </source>
</evidence>
<protein>
    <submittedName>
        <fullName evidence="2">DNA-binding transcriptional regulator, XRE family</fullName>
    </submittedName>
</protein>
<reference evidence="2 3" key="1">
    <citation type="submission" date="2016-11" db="EMBL/GenBank/DDBJ databases">
        <authorList>
            <person name="Jaros S."/>
            <person name="Januszkiewicz K."/>
            <person name="Wedrychowicz H."/>
        </authorList>
    </citation>
    <scope>NUCLEOTIDE SEQUENCE [LARGE SCALE GENOMIC DNA]</scope>
    <source>
        <strain evidence="2 3">DSM 13106</strain>
    </source>
</reference>
<keyword evidence="3" id="KW-1185">Reference proteome</keyword>
<feature type="domain" description="HTH cro/C1-type" evidence="1">
    <location>
        <begin position="7"/>
        <end position="67"/>
    </location>
</feature>
<proteinExistence type="predicted"/>
<name>A0A1M5YHR2_9FIRM</name>
<gene>
    <name evidence="2" type="ORF">SAMN02745180_02182</name>
</gene>
<dbReference type="Pfam" id="PF13443">
    <property type="entry name" value="HTH_26"/>
    <property type="match status" value="1"/>
</dbReference>
<evidence type="ECO:0000313" key="2">
    <source>
        <dbReference type="EMBL" id="SHI11043.1"/>
    </source>
</evidence>
<dbReference type="Proteomes" id="UP000184389">
    <property type="component" value="Unassembled WGS sequence"/>
</dbReference>
<keyword evidence="2" id="KW-0238">DNA-binding</keyword>
<dbReference type="InterPro" id="IPR001387">
    <property type="entry name" value="Cro/C1-type_HTH"/>
</dbReference>
<accession>A0A1M5YHR2</accession>
<dbReference type="InterPro" id="IPR010982">
    <property type="entry name" value="Lambda_DNA-bd_dom_sf"/>
</dbReference>
<dbReference type="STRING" id="1123281.SAMN02745180_02182"/>
<dbReference type="SUPFAM" id="SSF47413">
    <property type="entry name" value="lambda repressor-like DNA-binding domains"/>
    <property type="match status" value="1"/>
</dbReference>
<dbReference type="EMBL" id="FQXR01000011">
    <property type="protein sequence ID" value="SHI11043.1"/>
    <property type="molecule type" value="Genomic_DNA"/>
</dbReference>
<dbReference type="AlphaFoldDB" id="A0A1M5YHR2"/>
<evidence type="ECO:0000259" key="1">
    <source>
        <dbReference type="Pfam" id="PF13443"/>
    </source>
</evidence>
<dbReference type="OrthoDB" id="9804186at2"/>
<dbReference type="GO" id="GO:0003677">
    <property type="term" value="F:DNA binding"/>
    <property type="evidence" value="ECO:0007669"/>
    <property type="project" value="UniProtKB-KW"/>
</dbReference>
<organism evidence="2 3">
    <name type="scientific">Sporanaerobacter acetigenes DSM 13106</name>
    <dbReference type="NCBI Taxonomy" id="1123281"/>
    <lineage>
        <taxon>Bacteria</taxon>
        <taxon>Bacillati</taxon>
        <taxon>Bacillota</taxon>
        <taxon>Tissierellia</taxon>
        <taxon>Tissierellales</taxon>
        <taxon>Sporanaerobacteraceae</taxon>
        <taxon>Sporanaerobacter</taxon>
    </lineage>
</organism>